<gene>
    <name evidence="1" type="ORF">QF025_006340</name>
</gene>
<reference evidence="1 2" key="1">
    <citation type="submission" date="2023-08" db="EMBL/GenBank/DDBJ databases">
        <title>Genome sequencing of plant associated microbes to promote plant fitness in Sorghum bicolor and Oryza sativa.</title>
        <authorList>
            <person name="Coleman-Derr D."/>
        </authorList>
    </citation>
    <scope>NUCLEOTIDE SEQUENCE [LARGE SCALE GENOMIC DNA]</scope>
    <source>
        <strain evidence="1 2">SLBN-33</strain>
    </source>
</reference>
<dbReference type="RefSeq" id="WP_165919804.1">
    <property type="nucleotide sequence ID" value="NZ_ATXV01000009.1"/>
</dbReference>
<evidence type="ECO:0008006" key="3">
    <source>
        <dbReference type="Google" id="ProtNLM"/>
    </source>
</evidence>
<evidence type="ECO:0000313" key="2">
    <source>
        <dbReference type="Proteomes" id="UP001245184"/>
    </source>
</evidence>
<accession>A0ABD5CSU1</accession>
<dbReference type="Proteomes" id="UP001245184">
    <property type="component" value="Unassembled WGS sequence"/>
</dbReference>
<evidence type="ECO:0000313" key="1">
    <source>
        <dbReference type="EMBL" id="MDR6207620.1"/>
    </source>
</evidence>
<dbReference type="EMBL" id="JAVIZN010000002">
    <property type="protein sequence ID" value="MDR6207620.1"/>
    <property type="molecule type" value="Genomic_DNA"/>
</dbReference>
<sequence>MSADTASDPKRGIEGLMTSSTEREIKMQLQSNYAKTFRCVRQNERRLPYDIGYHLIQRDDGTFIYGFEIVQEKGNGRLASGATTLDFRGSLEEAERYLVNKLELIVEGLPESWESDRYKNRKETDESAVKHAWLIRSIFGYWPNFHDAEVLEVTLRRVNANGAWHTDMELVIRHSGQDNPAWNGHHAPCRITFFLEEVEGSGFTTENVSDPSWIYDLRFSHCDDGRIQVDLNPSTGLDILLYCRAATVTRIEP</sequence>
<dbReference type="AlphaFoldDB" id="A0ABD5CSU1"/>
<protein>
    <recommendedName>
        <fullName evidence="3">Immunity protein 50</fullName>
    </recommendedName>
</protein>
<proteinExistence type="predicted"/>
<organism evidence="1 2">
    <name type="scientific">Paraburkholderia graminis</name>
    <dbReference type="NCBI Taxonomy" id="60548"/>
    <lineage>
        <taxon>Bacteria</taxon>
        <taxon>Pseudomonadati</taxon>
        <taxon>Pseudomonadota</taxon>
        <taxon>Betaproteobacteria</taxon>
        <taxon>Burkholderiales</taxon>
        <taxon>Burkholderiaceae</taxon>
        <taxon>Paraburkholderia</taxon>
    </lineage>
</organism>
<name>A0ABD5CSU1_9BURK</name>
<comment type="caution">
    <text evidence="1">The sequence shown here is derived from an EMBL/GenBank/DDBJ whole genome shotgun (WGS) entry which is preliminary data.</text>
</comment>